<proteinExistence type="predicted"/>
<evidence type="ECO:0000313" key="1">
    <source>
        <dbReference type="EMBL" id="CAD6184155.1"/>
    </source>
</evidence>
<comment type="caution">
    <text evidence="1">The sequence shown here is derived from an EMBL/GenBank/DDBJ whole genome shotgun (WGS) entry which is preliminary data.</text>
</comment>
<organism evidence="1 2">
    <name type="scientific">Caenorhabditis auriculariae</name>
    <dbReference type="NCBI Taxonomy" id="2777116"/>
    <lineage>
        <taxon>Eukaryota</taxon>
        <taxon>Metazoa</taxon>
        <taxon>Ecdysozoa</taxon>
        <taxon>Nematoda</taxon>
        <taxon>Chromadorea</taxon>
        <taxon>Rhabditida</taxon>
        <taxon>Rhabditina</taxon>
        <taxon>Rhabditomorpha</taxon>
        <taxon>Rhabditoidea</taxon>
        <taxon>Rhabditidae</taxon>
        <taxon>Peloderinae</taxon>
        <taxon>Caenorhabditis</taxon>
    </lineage>
</organism>
<sequence>MSSIALKIKIEISGWTRKFMKVRTNQPASKQAQDDCGNIAEETSMENKMLIYEPLTSADGRRGKGTSLILCLVLHTKKFGRANLMSERSIETSV</sequence>
<dbReference type="EMBL" id="CAJGYM010000001">
    <property type="protein sequence ID" value="CAD6184155.1"/>
    <property type="molecule type" value="Genomic_DNA"/>
</dbReference>
<dbReference type="Proteomes" id="UP000835052">
    <property type="component" value="Unassembled WGS sequence"/>
</dbReference>
<name>A0A8S1GLZ1_9PELO</name>
<keyword evidence="2" id="KW-1185">Reference proteome</keyword>
<dbReference type="AlphaFoldDB" id="A0A8S1GLZ1"/>
<reference evidence="1" key="1">
    <citation type="submission" date="2020-10" db="EMBL/GenBank/DDBJ databases">
        <authorList>
            <person name="Kikuchi T."/>
        </authorList>
    </citation>
    <scope>NUCLEOTIDE SEQUENCE</scope>
    <source>
        <strain evidence="1">NKZ352</strain>
    </source>
</reference>
<accession>A0A8S1GLZ1</accession>
<evidence type="ECO:0000313" key="2">
    <source>
        <dbReference type="Proteomes" id="UP000835052"/>
    </source>
</evidence>
<gene>
    <name evidence="1" type="ORF">CAUJ_LOCUS74</name>
</gene>
<protein>
    <submittedName>
        <fullName evidence="1">Uncharacterized protein</fullName>
    </submittedName>
</protein>